<organism evidence="2 3">
    <name type="scientific">Ditylenchus dipsaci</name>
    <dbReference type="NCBI Taxonomy" id="166011"/>
    <lineage>
        <taxon>Eukaryota</taxon>
        <taxon>Metazoa</taxon>
        <taxon>Ecdysozoa</taxon>
        <taxon>Nematoda</taxon>
        <taxon>Chromadorea</taxon>
        <taxon>Rhabditida</taxon>
        <taxon>Tylenchina</taxon>
        <taxon>Tylenchomorpha</taxon>
        <taxon>Sphaerularioidea</taxon>
        <taxon>Anguinidae</taxon>
        <taxon>Anguininae</taxon>
        <taxon>Ditylenchus</taxon>
    </lineage>
</organism>
<accession>A0A915EK47</accession>
<dbReference type="Proteomes" id="UP000887574">
    <property type="component" value="Unplaced"/>
</dbReference>
<feature type="region of interest" description="Disordered" evidence="1">
    <location>
        <begin position="64"/>
        <end position="89"/>
    </location>
</feature>
<evidence type="ECO:0000313" key="2">
    <source>
        <dbReference type="Proteomes" id="UP000887574"/>
    </source>
</evidence>
<feature type="compositionally biased region" description="Basic residues" evidence="1">
    <location>
        <begin position="79"/>
        <end position="89"/>
    </location>
</feature>
<reference evidence="3" key="1">
    <citation type="submission" date="2022-11" db="UniProtKB">
        <authorList>
            <consortium name="WormBaseParasite"/>
        </authorList>
    </citation>
    <scope>IDENTIFICATION</scope>
</reference>
<evidence type="ECO:0000313" key="3">
    <source>
        <dbReference type="WBParaSite" id="jg675"/>
    </source>
</evidence>
<dbReference type="WBParaSite" id="jg675">
    <property type="protein sequence ID" value="jg675"/>
    <property type="gene ID" value="jg675"/>
</dbReference>
<proteinExistence type="predicted"/>
<keyword evidence="2" id="KW-1185">Reference proteome</keyword>
<sequence>MLSTAKKLAFVAIKCREQSKKSNSSWTNLEQLHGEIDATGCTTVICRECKQVFKHPSMASTLSYHWSKRHPNREQPAAKLRRLTSPRRR</sequence>
<protein>
    <submittedName>
        <fullName evidence="3">BED-type domain-containing protein</fullName>
    </submittedName>
</protein>
<dbReference type="AlphaFoldDB" id="A0A915EK47"/>
<evidence type="ECO:0000256" key="1">
    <source>
        <dbReference type="SAM" id="MobiDB-lite"/>
    </source>
</evidence>
<name>A0A915EK47_9BILA</name>